<accession>A0A844YXF1</accession>
<dbReference type="Proteomes" id="UP000466966">
    <property type="component" value="Unassembled WGS sequence"/>
</dbReference>
<sequence length="129" mass="14185">MSAMDYQHFRDTLIVAIADAQSDERVRPVVLYTLCKSLGLAEHHSWINSLPADLESLGYGKNCSTLSDPKFLINGAGLSRAVEIRKARRPLTIRERISSLPLGKGAWDIFKIGLGVILGILATKYFGQA</sequence>
<keyword evidence="2" id="KW-1185">Reference proteome</keyword>
<evidence type="ECO:0000313" key="1">
    <source>
        <dbReference type="EMBL" id="MXO71716.1"/>
    </source>
</evidence>
<gene>
    <name evidence="1" type="ORF">GRI99_08690</name>
</gene>
<name>A0A844YXF1_9SPHN</name>
<evidence type="ECO:0000313" key="2">
    <source>
        <dbReference type="Proteomes" id="UP000466966"/>
    </source>
</evidence>
<comment type="caution">
    <text evidence="1">The sequence shown here is derived from an EMBL/GenBank/DDBJ whole genome shotgun (WGS) entry which is preliminary data.</text>
</comment>
<reference evidence="1 2" key="1">
    <citation type="submission" date="2019-12" db="EMBL/GenBank/DDBJ databases">
        <title>Genomic-based taxomic classification of the family Erythrobacteraceae.</title>
        <authorList>
            <person name="Xu L."/>
        </authorList>
    </citation>
    <scope>NUCLEOTIDE SEQUENCE [LARGE SCALE GENOMIC DNA]</scope>
    <source>
        <strain evidence="1 2">M0322</strain>
    </source>
</reference>
<organism evidence="1 2">
    <name type="scientific">Alteraurantiacibacter buctensis</name>
    <dbReference type="NCBI Taxonomy" id="1503981"/>
    <lineage>
        <taxon>Bacteria</taxon>
        <taxon>Pseudomonadati</taxon>
        <taxon>Pseudomonadota</taxon>
        <taxon>Alphaproteobacteria</taxon>
        <taxon>Sphingomonadales</taxon>
        <taxon>Erythrobacteraceae</taxon>
        <taxon>Alteraurantiacibacter</taxon>
    </lineage>
</organism>
<dbReference type="RefSeq" id="WP_160771604.1">
    <property type="nucleotide sequence ID" value="NZ_WTYV01000002.1"/>
</dbReference>
<dbReference type="AlphaFoldDB" id="A0A844YXF1"/>
<protein>
    <submittedName>
        <fullName evidence="1">Uncharacterized protein</fullName>
    </submittedName>
</protein>
<proteinExistence type="predicted"/>
<dbReference type="OrthoDB" id="9959833at2"/>
<dbReference type="EMBL" id="WTYV01000002">
    <property type="protein sequence ID" value="MXO71716.1"/>
    <property type="molecule type" value="Genomic_DNA"/>
</dbReference>